<feature type="active site" description="Proton donor/acceptor" evidence="7">
    <location>
        <position position="327"/>
    </location>
</feature>
<dbReference type="InterPro" id="IPR002477">
    <property type="entry name" value="Peptidoglycan-bd-like"/>
</dbReference>
<evidence type="ECO:0000256" key="9">
    <source>
        <dbReference type="SAM" id="SignalP"/>
    </source>
</evidence>
<dbReference type="Pfam" id="PF03734">
    <property type="entry name" value="YkuD"/>
    <property type="match status" value="1"/>
</dbReference>
<evidence type="ECO:0000256" key="3">
    <source>
        <dbReference type="ARBA" id="ARBA00022679"/>
    </source>
</evidence>
<keyword evidence="9" id="KW-0732">Signal</keyword>
<gene>
    <name evidence="11" type="ORF">J1C47_05215</name>
</gene>
<dbReference type="PROSITE" id="PS52029">
    <property type="entry name" value="LD_TPASE"/>
    <property type="match status" value="1"/>
</dbReference>
<feature type="compositionally biased region" description="Polar residues" evidence="8">
    <location>
        <begin position="427"/>
        <end position="439"/>
    </location>
</feature>
<keyword evidence="5 7" id="KW-0573">Peptidoglycan synthesis</keyword>
<dbReference type="PANTHER" id="PTHR41533">
    <property type="entry name" value="L,D-TRANSPEPTIDASE HI_1667-RELATED"/>
    <property type="match status" value="1"/>
</dbReference>
<dbReference type="InterPro" id="IPR005490">
    <property type="entry name" value="LD_TPept_cat_dom"/>
</dbReference>
<keyword evidence="3" id="KW-0808">Transferase</keyword>
<keyword evidence="4 7" id="KW-0133">Cell shape</keyword>
<feature type="signal peptide" evidence="9">
    <location>
        <begin position="1"/>
        <end position="35"/>
    </location>
</feature>
<dbReference type="EMBL" id="JAFMPY010000004">
    <property type="protein sequence ID" value="MBO0903031.1"/>
    <property type="molecule type" value="Genomic_DNA"/>
</dbReference>
<dbReference type="Gene3D" id="1.10.101.10">
    <property type="entry name" value="PGBD-like superfamily/PGBD"/>
    <property type="match status" value="1"/>
</dbReference>
<evidence type="ECO:0000256" key="5">
    <source>
        <dbReference type="ARBA" id="ARBA00022984"/>
    </source>
</evidence>
<proteinExistence type="inferred from homology"/>
<evidence type="ECO:0000259" key="10">
    <source>
        <dbReference type="PROSITE" id="PS52029"/>
    </source>
</evidence>
<evidence type="ECO:0000313" key="12">
    <source>
        <dbReference type="Proteomes" id="UP000664288"/>
    </source>
</evidence>
<organism evidence="11 12">
    <name type="scientific">Jiella sonneratiae</name>
    <dbReference type="NCBI Taxonomy" id="2816856"/>
    <lineage>
        <taxon>Bacteria</taxon>
        <taxon>Pseudomonadati</taxon>
        <taxon>Pseudomonadota</taxon>
        <taxon>Alphaproteobacteria</taxon>
        <taxon>Hyphomicrobiales</taxon>
        <taxon>Aurantimonadaceae</taxon>
        <taxon>Jiella</taxon>
    </lineage>
</organism>
<comment type="pathway">
    <text evidence="1 7">Cell wall biogenesis; peptidoglycan biosynthesis.</text>
</comment>
<evidence type="ECO:0000256" key="8">
    <source>
        <dbReference type="SAM" id="MobiDB-lite"/>
    </source>
</evidence>
<feature type="domain" description="L,D-TPase catalytic" evidence="10">
    <location>
        <begin position="197"/>
        <end position="374"/>
    </location>
</feature>
<feature type="chain" id="PRO_5046031445" evidence="9">
    <location>
        <begin position="36"/>
        <end position="447"/>
    </location>
</feature>
<dbReference type="InterPro" id="IPR036365">
    <property type="entry name" value="PGBD-like_sf"/>
</dbReference>
<dbReference type="PANTHER" id="PTHR41533:SF1">
    <property type="entry name" value="L,D-TRANSPEPTIDASE YCBB-RELATED"/>
    <property type="match status" value="1"/>
</dbReference>
<evidence type="ECO:0000313" key="11">
    <source>
        <dbReference type="EMBL" id="MBO0903031.1"/>
    </source>
</evidence>
<dbReference type="InterPro" id="IPR036366">
    <property type="entry name" value="PGBDSf"/>
</dbReference>
<dbReference type="Pfam" id="PF01471">
    <property type="entry name" value="PG_binding_1"/>
    <property type="match status" value="1"/>
</dbReference>
<dbReference type="InterPro" id="IPR006311">
    <property type="entry name" value="TAT_signal"/>
</dbReference>
<evidence type="ECO:0000256" key="6">
    <source>
        <dbReference type="ARBA" id="ARBA00023316"/>
    </source>
</evidence>
<protein>
    <submittedName>
        <fullName evidence="11">L,D-transpeptidase family protein</fullName>
    </submittedName>
</protein>
<keyword evidence="6 7" id="KW-0961">Cell wall biogenesis/degradation</keyword>
<dbReference type="SUPFAM" id="SSF47090">
    <property type="entry name" value="PGBD-like"/>
    <property type="match status" value="1"/>
</dbReference>
<sequence length="447" mass="49269">MTKSGANTGLQASRRRFLLGAAAAGLGMAPGAAFAQNALSDILNAPSRGNWDDQFDTRGSNVRQVASNTPVFSNDTLVSTQNAVNAYQGIVASGGWPEVPANQKLRIGSESAAVPVLRRRLAVAGDLSASAGDSQVFDSYVDAAVKRFQARHGLPADGVVAEYTFKAMNVPAQLRLNQLATNIGRIQEMVAKDLGQRFVMVNIPAASVEAVENGQVVQRHTAIVGKIDRQTPLLESKITKLDLNPYWHAPASIVRKDIIPLMRKDPTYLEKSNIHIYDGQGNEIPPQSIDWNTDDAVKYLFRQDPGKNNAMASVKINFPNPYAVYMHDTPQQGLFSNLMRFDSSGCVRVQNVRDLIVWLARDTPGWDRQHIEQVIAARERQDIDLTSPVPVYFTYVSAWATDPNVVQFRDDIYHRDGSEQLAMSELQAQPYQGGQQNPYAQGDDVYR</sequence>
<dbReference type="PROSITE" id="PS51318">
    <property type="entry name" value="TAT"/>
    <property type="match status" value="1"/>
</dbReference>
<dbReference type="RefSeq" id="WP_207349659.1">
    <property type="nucleotide sequence ID" value="NZ_JAFMPY010000004.1"/>
</dbReference>
<evidence type="ECO:0000256" key="7">
    <source>
        <dbReference type="PROSITE-ProRule" id="PRU01373"/>
    </source>
</evidence>
<feature type="region of interest" description="Disordered" evidence="8">
    <location>
        <begin position="427"/>
        <end position="447"/>
    </location>
</feature>
<keyword evidence="12" id="KW-1185">Reference proteome</keyword>
<evidence type="ECO:0000256" key="2">
    <source>
        <dbReference type="ARBA" id="ARBA00005992"/>
    </source>
</evidence>
<evidence type="ECO:0000256" key="1">
    <source>
        <dbReference type="ARBA" id="ARBA00004752"/>
    </source>
</evidence>
<dbReference type="Gene3D" id="2.40.440.10">
    <property type="entry name" value="L,D-transpeptidase catalytic domain-like"/>
    <property type="match status" value="1"/>
</dbReference>
<dbReference type="InterPro" id="IPR052905">
    <property type="entry name" value="LD-transpeptidase_YkuD-like"/>
</dbReference>
<evidence type="ECO:0000256" key="4">
    <source>
        <dbReference type="ARBA" id="ARBA00022960"/>
    </source>
</evidence>
<comment type="caution">
    <text evidence="11">The sequence shown here is derived from an EMBL/GenBank/DDBJ whole genome shotgun (WGS) entry which is preliminary data.</text>
</comment>
<comment type="similarity">
    <text evidence="2">Belongs to the YkuD family.</text>
</comment>
<name>A0ABS3J023_9HYPH</name>
<dbReference type="SUPFAM" id="SSF141523">
    <property type="entry name" value="L,D-transpeptidase catalytic domain-like"/>
    <property type="match status" value="1"/>
</dbReference>
<reference evidence="11 12" key="1">
    <citation type="submission" date="2021-03" db="EMBL/GenBank/DDBJ databases">
        <title>Whole genome sequence of Jiella sp. MQZ13P-4.</title>
        <authorList>
            <person name="Tuo L."/>
        </authorList>
    </citation>
    <scope>NUCLEOTIDE SEQUENCE [LARGE SCALE GENOMIC DNA]</scope>
    <source>
        <strain evidence="11 12">MQZ13P-4</strain>
    </source>
</reference>
<feature type="active site" description="Nucleophile" evidence="7">
    <location>
        <position position="346"/>
    </location>
</feature>
<accession>A0ABS3J023</accession>
<dbReference type="InterPro" id="IPR038063">
    <property type="entry name" value="Transpep_catalytic_dom"/>
</dbReference>
<dbReference type="CDD" id="cd16913">
    <property type="entry name" value="YkuD_like"/>
    <property type="match status" value="1"/>
</dbReference>
<dbReference type="Proteomes" id="UP000664288">
    <property type="component" value="Unassembled WGS sequence"/>
</dbReference>